<name>A0A0N4ZGR2_PARTI</name>
<proteinExistence type="predicted"/>
<dbReference type="WBParaSite" id="PTRK_0000697000.1">
    <property type="protein sequence ID" value="PTRK_0000697000.1"/>
    <property type="gene ID" value="PTRK_0000697000"/>
</dbReference>
<feature type="compositionally biased region" description="Basic residues" evidence="1">
    <location>
        <begin position="54"/>
        <end position="75"/>
    </location>
</feature>
<feature type="compositionally biased region" description="Basic and acidic residues" evidence="1">
    <location>
        <begin position="180"/>
        <end position="191"/>
    </location>
</feature>
<feature type="compositionally biased region" description="Basic and acidic residues" evidence="1">
    <location>
        <begin position="208"/>
        <end position="218"/>
    </location>
</feature>
<dbReference type="Proteomes" id="UP000038045">
    <property type="component" value="Unplaced"/>
</dbReference>
<feature type="compositionally biased region" description="Gly residues" evidence="1">
    <location>
        <begin position="267"/>
        <end position="277"/>
    </location>
</feature>
<protein>
    <submittedName>
        <fullName evidence="3">LigA</fullName>
    </submittedName>
</protein>
<evidence type="ECO:0000313" key="3">
    <source>
        <dbReference type="WBParaSite" id="PTRK_0000697000.1"/>
    </source>
</evidence>
<organism evidence="2 3">
    <name type="scientific">Parastrongyloides trichosuri</name>
    <name type="common">Possum-specific nematode worm</name>
    <dbReference type="NCBI Taxonomy" id="131310"/>
    <lineage>
        <taxon>Eukaryota</taxon>
        <taxon>Metazoa</taxon>
        <taxon>Ecdysozoa</taxon>
        <taxon>Nematoda</taxon>
        <taxon>Chromadorea</taxon>
        <taxon>Rhabditida</taxon>
        <taxon>Tylenchina</taxon>
        <taxon>Panagrolaimomorpha</taxon>
        <taxon>Strongyloidoidea</taxon>
        <taxon>Strongyloididae</taxon>
        <taxon>Parastrongyloides</taxon>
    </lineage>
</organism>
<feature type="region of interest" description="Disordered" evidence="1">
    <location>
        <begin position="1"/>
        <end position="277"/>
    </location>
</feature>
<sequence length="277" mass="29844">MASSSARMAGAAASISASQTTSRRLPVIRSSEAAKRELEVAGSKPRLASPSRRPCSKRRAPPRRSGRRRLRRHRSAGSDAGRFRPEPGRVRRRRKPDAAGGRLRLLDLEPAVSGNPDLRRASGPAPDRRERVDQPHGLAFSRGVFRHRLLDRDGGAEPEGGQRHRHLRLAPGPAAADVGQRAHDPRDRGDGARPVVRDLAAGGAGGVADRRGAPEPDHRGHRVRGPARRPVPDRLGRVGRGRHHCGRYRRDLGATDPGLSSADRLGSGRGLRGRAGG</sequence>
<evidence type="ECO:0000313" key="2">
    <source>
        <dbReference type="Proteomes" id="UP000038045"/>
    </source>
</evidence>
<dbReference type="AlphaFoldDB" id="A0A0N4ZGR2"/>
<feature type="compositionally biased region" description="Basic residues" evidence="1">
    <location>
        <begin position="237"/>
        <end position="247"/>
    </location>
</feature>
<accession>A0A0N4ZGR2</accession>
<feature type="compositionally biased region" description="Low complexity" evidence="1">
    <location>
        <begin position="1"/>
        <end position="18"/>
    </location>
</feature>
<keyword evidence="2" id="KW-1185">Reference proteome</keyword>
<evidence type="ECO:0000256" key="1">
    <source>
        <dbReference type="SAM" id="MobiDB-lite"/>
    </source>
</evidence>
<reference evidence="3" key="1">
    <citation type="submission" date="2017-02" db="UniProtKB">
        <authorList>
            <consortium name="WormBaseParasite"/>
        </authorList>
    </citation>
    <scope>IDENTIFICATION</scope>
</reference>